<dbReference type="InterPro" id="IPR021246">
    <property type="entry name" value="DUF2797"/>
</dbReference>
<reference evidence="1 2" key="1">
    <citation type="submission" date="2016-10" db="EMBL/GenBank/DDBJ databases">
        <authorList>
            <person name="de Groot N.N."/>
        </authorList>
    </citation>
    <scope>NUCLEOTIDE SEQUENCE [LARGE SCALE GENOMIC DNA]</scope>
    <source>
        <strain evidence="1 2">CGMCC 1.8712</strain>
    </source>
</reference>
<dbReference type="AlphaFoldDB" id="A0A1H3WP70"/>
<name>A0A1H3WP70_9EURY</name>
<evidence type="ECO:0008006" key="3">
    <source>
        <dbReference type="Google" id="ProtNLM"/>
    </source>
</evidence>
<proteinExistence type="predicted"/>
<accession>A0A1H3WP70</accession>
<dbReference type="Pfam" id="PF10977">
    <property type="entry name" value="DUF2797"/>
    <property type="match status" value="1"/>
</dbReference>
<dbReference type="OrthoDB" id="45375at2157"/>
<evidence type="ECO:0000313" key="1">
    <source>
        <dbReference type="EMBL" id="SDZ88144.1"/>
    </source>
</evidence>
<dbReference type="Proteomes" id="UP000236755">
    <property type="component" value="Unassembled WGS sequence"/>
</dbReference>
<keyword evidence="2" id="KW-1185">Reference proteome</keyword>
<dbReference type="STRING" id="555874.SAMN04488065_0979"/>
<dbReference type="RefSeq" id="WP_092632284.1">
    <property type="nucleotide sequence ID" value="NZ_FNQT01000001.1"/>
</dbReference>
<evidence type="ECO:0000313" key="2">
    <source>
        <dbReference type="Proteomes" id="UP000236755"/>
    </source>
</evidence>
<dbReference type="EMBL" id="FNQT01000001">
    <property type="protein sequence ID" value="SDZ88144.1"/>
    <property type="molecule type" value="Genomic_DNA"/>
</dbReference>
<gene>
    <name evidence="1" type="ORF">SAMN04488065_0979</name>
</gene>
<protein>
    <recommendedName>
        <fullName evidence="3">DUF2797 domain-containing protein</fullName>
    </recommendedName>
</protein>
<organism evidence="1 2">
    <name type="scientific">Haloplanus vescus</name>
    <dbReference type="NCBI Taxonomy" id="555874"/>
    <lineage>
        <taxon>Archaea</taxon>
        <taxon>Methanobacteriati</taxon>
        <taxon>Methanobacteriota</taxon>
        <taxon>Stenosarchaea group</taxon>
        <taxon>Halobacteria</taxon>
        <taxon>Halobacteriales</taxon>
        <taxon>Haloferacaceae</taxon>
        <taxon>Haloplanus</taxon>
    </lineage>
</organism>
<sequence length="248" mass="26916">MQIVGYDASDGRLVVSDDAGVDFVSLDPGATLSYRLGDRHCAGVVADDGHHACDADAAPHCPQHTSTWVCARCTGTCLKDEMDCFDDHAIYLAAFAPDTFKVGVTKAWRLETRLREQGADRGAHIRTVENGRIAREIEAELAAEIPDRVRVPTKRAGLGQSVDEAAWQALSDDFDPIETFAFDYGLDLSERPVAETLATGTVRGTKGRLLVLDHAGSTYAVDMRDLVGYEVREGETDRRLQSSLGAFG</sequence>